<dbReference type="EC" id="2.7.1.71" evidence="3 11"/>
<evidence type="ECO:0000256" key="5">
    <source>
        <dbReference type="ARBA" id="ARBA00022679"/>
    </source>
</evidence>
<evidence type="ECO:0000256" key="9">
    <source>
        <dbReference type="ARBA" id="ARBA00023141"/>
    </source>
</evidence>
<protein>
    <recommendedName>
        <fullName evidence="3 11">Shikimate kinase</fullName>
        <shortName evidence="11">SK</shortName>
        <ecNumber evidence="3 11">2.7.1.71</ecNumber>
    </recommendedName>
</protein>
<dbReference type="AlphaFoldDB" id="A0A4P8L4P2"/>
<keyword evidence="11" id="KW-0460">Magnesium</keyword>
<keyword evidence="13" id="KW-1185">Reference proteome</keyword>
<keyword evidence="11" id="KW-0963">Cytoplasm</keyword>
<dbReference type="UniPathway" id="UPA00053">
    <property type="reaction ID" value="UER00088"/>
</dbReference>
<keyword evidence="4 11" id="KW-0028">Amino-acid biosynthesis</keyword>
<reference evidence="12 13" key="2">
    <citation type="submission" date="2019-05" db="EMBL/GenBank/DDBJ databases">
        <authorList>
            <person name="Suflita J.M."/>
            <person name="Marks C.R."/>
        </authorList>
    </citation>
    <scope>NUCLEOTIDE SEQUENCE [LARGE SCALE GENOMIC DNA]</scope>
    <source>
        <strain evidence="12 13">ALDC</strain>
    </source>
</reference>
<evidence type="ECO:0000256" key="4">
    <source>
        <dbReference type="ARBA" id="ARBA00022605"/>
    </source>
</evidence>
<gene>
    <name evidence="11" type="primary">aroK</name>
    <name evidence="12" type="ORF">FDQ92_12725</name>
</gene>
<dbReference type="PANTHER" id="PTHR21087">
    <property type="entry name" value="SHIKIMATE KINASE"/>
    <property type="match status" value="1"/>
</dbReference>
<comment type="cofactor">
    <cofactor evidence="11">
        <name>Mg(2+)</name>
        <dbReference type="ChEBI" id="CHEBI:18420"/>
    </cofactor>
    <text evidence="11">Binds 1 Mg(2+) ion per subunit.</text>
</comment>
<comment type="function">
    <text evidence="11">Catalyzes the specific phosphorylation of the 3-hydroxyl group of shikimic acid using ATP as a cosubstrate.</text>
</comment>
<dbReference type="InterPro" id="IPR023000">
    <property type="entry name" value="Shikimate_kinase_CS"/>
</dbReference>
<dbReference type="CDD" id="cd00464">
    <property type="entry name" value="SK"/>
    <property type="match status" value="1"/>
</dbReference>
<dbReference type="GO" id="GO:0004765">
    <property type="term" value="F:shikimate kinase activity"/>
    <property type="evidence" value="ECO:0007669"/>
    <property type="project" value="UniProtKB-UniRule"/>
</dbReference>
<comment type="subcellular location">
    <subcellularLocation>
        <location evidence="11">Cytoplasm</location>
    </subcellularLocation>
</comment>
<accession>A0A4P8L4P2</accession>
<evidence type="ECO:0000256" key="10">
    <source>
        <dbReference type="ARBA" id="ARBA00048567"/>
    </source>
</evidence>
<keyword evidence="7 11" id="KW-0418">Kinase</keyword>
<keyword evidence="9 11" id="KW-0057">Aromatic amino acid biosynthesis</keyword>
<proteinExistence type="inferred from homology"/>
<dbReference type="OrthoDB" id="9800332at2"/>
<evidence type="ECO:0000313" key="13">
    <source>
        <dbReference type="Proteomes" id="UP000298602"/>
    </source>
</evidence>
<dbReference type="PROSITE" id="PS01128">
    <property type="entry name" value="SHIKIMATE_KINASE"/>
    <property type="match status" value="1"/>
</dbReference>
<keyword evidence="6 11" id="KW-0547">Nucleotide-binding</keyword>
<organism evidence="12 13">
    <name type="scientific">Desulfoglaeba alkanexedens ALDC</name>
    <dbReference type="NCBI Taxonomy" id="980445"/>
    <lineage>
        <taxon>Bacteria</taxon>
        <taxon>Pseudomonadati</taxon>
        <taxon>Thermodesulfobacteriota</taxon>
        <taxon>Syntrophobacteria</taxon>
        <taxon>Syntrophobacterales</taxon>
        <taxon>Syntrophobacteraceae</taxon>
        <taxon>Desulfoglaeba</taxon>
    </lineage>
</organism>
<keyword evidence="11" id="KW-0479">Metal-binding</keyword>
<name>A0A4P8L4P2_9BACT</name>
<dbReference type="InterPro" id="IPR027417">
    <property type="entry name" value="P-loop_NTPase"/>
</dbReference>
<sequence length="214" mass="23618">MAGIETLRDSGKGGHPRPRVALIGFRATGKSTVGRLVAASLGRVFVDMDEELVRRFGMDIRRWVDRHGWPAFRVEEAALLRSLSCAVPSVIATGGGVVVDPGNRWVLRRRFFTVWLKASPPVVLMRLHQDPRTASLRPALTDHGFEGEVRLLLREREPWYRESSHAAVGTDGEAPERIAGKVLQAVAGPTGNPLCGIPGRPRLPDFFDSGVQRW</sequence>
<dbReference type="GO" id="GO:0005524">
    <property type="term" value="F:ATP binding"/>
    <property type="evidence" value="ECO:0007669"/>
    <property type="project" value="UniProtKB-UniRule"/>
</dbReference>
<dbReference type="GO" id="GO:0008652">
    <property type="term" value="P:amino acid biosynthetic process"/>
    <property type="evidence" value="ECO:0007669"/>
    <property type="project" value="UniProtKB-KW"/>
</dbReference>
<feature type="binding site" evidence="11">
    <location>
        <begin position="27"/>
        <end position="32"/>
    </location>
    <ligand>
        <name>ATP</name>
        <dbReference type="ChEBI" id="CHEBI:30616"/>
    </ligand>
</feature>
<comment type="caution">
    <text evidence="11">Lacks conserved residue(s) required for the propagation of feature annotation.</text>
</comment>
<reference evidence="12 13" key="1">
    <citation type="submission" date="2019-05" db="EMBL/GenBank/DDBJ databases">
        <title>The Complete Genome Sequence of the n-alkane-degrading Desulfoglaeba alkanexedens ALDC reveals multiple alkylsuccinate synthase gene clusters.</title>
        <authorList>
            <person name="Callaghan A.V."/>
            <person name="Davidova I.A."/>
            <person name="Duncan K.E."/>
            <person name="Morris B."/>
            <person name="McInerney M.J."/>
        </authorList>
    </citation>
    <scope>NUCLEOTIDE SEQUENCE [LARGE SCALE GENOMIC DNA]</scope>
    <source>
        <strain evidence="12 13">ALDC</strain>
    </source>
</reference>
<feature type="binding site" evidence="11">
    <location>
        <position position="31"/>
    </location>
    <ligand>
        <name>Mg(2+)</name>
        <dbReference type="ChEBI" id="CHEBI:18420"/>
    </ligand>
</feature>
<evidence type="ECO:0000256" key="11">
    <source>
        <dbReference type="HAMAP-Rule" id="MF_00109"/>
    </source>
</evidence>
<dbReference type="KEGG" id="dax:FDQ92_12725"/>
<dbReference type="GO" id="GO:0009423">
    <property type="term" value="P:chorismate biosynthetic process"/>
    <property type="evidence" value="ECO:0007669"/>
    <property type="project" value="UniProtKB-UniRule"/>
</dbReference>
<feature type="binding site" evidence="11">
    <location>
        <position position="95"/>
    </location>
    <ligand>
        <name>substrate</name>
    </ligand>
</feature>
<feature type="binding site" evidence="11">
    <location>
        <position position="156"/>
    </location>
    <ligand>
        <name>substrate</name>
    </ligand>
</feature>
<dbReference type="HAMAP" id="MF_00109">
    <property type="entry name" value="Shikimate_kinase"/>
    <property type="match status" value="1"/>
</dbReference>
<feature type="binding site" evidence="11">
    <location>
        <position position="137"/>
    </location>
    <ligand>
        <name>ATP</name>
        <dbReference type="ChEBI" id="CHEBI:30616"/>
    </ligand>
</feature>
<evidence type="ECO:0000256" key="3">
    <source>
        <dbReference type="ARBA" id="ARBA00012154"/>
    </source>
</evidence>
<dbReference type="Gene3D" id="3.40.50.300">
    <property type="entry name" value="P-loop containing nucleotide triphosphate hydrolases"/>
    <property type="match status" value="1"/>
</dbReference>
<evidence type="ECO:0000256" key="1">
    <source>
        <dbReference type="ARBA" id="ARBA00004842"/>
    </source>
</evidence>
<dbReference type="Pfam" id="PF01202">
    <property type="entry name" value="SKI"/>
    <property type="match status" value="1"/>
</dbReference>
<dbReference type="InterPro" id="IPR031322">
    <property type="entry name" value="Shikimate/glucono_kinase"/>
</dbReference>
<comment type="subunit">
    <text evidence="11">Monomer.</text>
</comment>
<keyword evidence="8 11" id="KW-0067">ATP-binding</keyword>
<feature type="binding site" evidence="11">
    <location>
        <position position="49"/>
    </location>
    <ligand>
        <name>substrate</name>
    </ligand>
</feature>
<evidence type="ECO:0000313" key="12">
    <source>
        <dbReference type="EMBL" id="QCQ22957.1"/>
    </source>
</evidence>
<dbReference type="GO" id="GO:0009073">
    <property type="term" value="P:aromatic amino acid family biosynthetic process"/>
    <property type="evidence" value="ECO:0007669"/>
    <property type="project" value="UniProtKB-KW"/>
</dbReference>
<evidence type="ECO:0000256" key="6">
    <source>
        <dbReference type="ARBA" id="ARBA00022741"/>
    </source>
</evidence>
<dbReference type="Proteomes" id="UP000298602">
    <property type="component" value="Chromosome"/>
</dbReference>
<evidence type="ECO:0000256" key="2">
    <source>
        <dbReference type="ARBA" id="ARBA00006997"/>
    </source>
</evidence>
<keyword evidence="5 11" id="KW-0808">Transferase</keyword>
<comment type="similarity">
    <text evidence="2 11">Belongs to the shikimate kinase family.</text>
</comment>
<evidence type="ECO:0000256" key="8">
    <source>
        <dbReference type="ARBA" id="ARBA00022840"/>
    </source>
</evidence>
<dbReference type="GO" id="GO:0000287">
    <property type="term" value="F:magnesium ion binding"/>
    <property type="evidence" value="ECO:0007669"/>
    <property type="project" value="UniProtKB-UniRule"/>
</dbReference>
<dbReference type="SUPFAM" id="SSF52540">
    <property type="entry name" value="P-loop containing nucleoside triphosphate hydrolases"/>
    <property type="match status" value="1"/>
</dbReference>
<dbReference type="PANTHER" id="PTHR21087:SF16">
    <property type="entry name" value="SHIKIMATE KINASE 1, CHLOROPLASTIC"/>
    <property type="match status" value="1"/>
</dbReference>
<comment type="pathway">
    <text evidence="1 11">Metabolic intermediate biosynthesis; chorismate biosynthesis; chorismate from D-erythrose 4-phosphate and phosphoenolpyruvate: step 5/7.</text>
</comment>
<dbReference type="RefSeq" id="WP_137425240.1">
    <property type="nucleotide sequence ID" value="NZ_CP040098.1"/>
</dbReference>
<comment type="catalytic activity">
    <reaction evidence="10 11">
        <text>shikimate + ATP = 3-phosphoshikimate + ADP + H(+)</text>
        <dbReference type="Rhea" id="RHEA:13121"/>
        <dbReference type="ChEBI" id="CHEBI:15378"/>
        <dbReference type="ChEBI" id="CHEBI:30616"/>
        <dbReference type="ChEBI" id="CHEBI:36208"/>
        <dbReference type="ChEBI" id="CHEBI:145989"/>
        <dbReference type="ChEBI" id="CHEBI:456216"/>
        <dbReference type="EC" id="2.7.1.71"/>
    </reaction>
</comment>
<feature type="binding site" evidence="11">
    <location>
        <position position="73"/>
    </location>
    <ligand>
        <name>substrate</name>
    </ligand>
</feature>
<evidence type="ECO:0000256" key="7">
    <source>
        <dbReference type="ARBA" id="ARBA00022777"/>
    </source>
</evidence>
<dbReference type="PRINTS" id="PR01100">
    <property type="entry name" value="SHIKIMTKNASE"/>
</dbReference>
<dbReference type="InterPro" id="IPR000623">
    <property type="entry name" value="Shikimate_kinase/TSH1"/>
</dbReference>
<dbReference type="GO" id="GO:0005829">
    <property type="term" value="C:cytosol"/>
    <property type="evidence" value="ECO:0007669"/>
    <property type="project" value="TreeGrafter"/>
</dbReference>
<dbReference type="EMBL" id="CP040098">
    <property type="protein sequence ID" value="QCQ22957.1"/>
    <property type="molecule type" value="Genomic_DNA"/>
</dbReference>